<dbReference type="Gene3D" id="3.90.550.50">
    <property type="match status" value="1"/>
</dbReference>
<evidence type="ECO:0000256" key="1">
    <source>
        <dbReference type="ARBA" id="ARBA00004447"/>
    </source>
</evidence>
<evidence type="ECO:0000256" key="3">
    <source>
        <dbReference type="ARBA" id="ARBA00022679"/>
    </source>
</evidence>
<name>A0A210QB45_MIZYE</name>
<keyword evidence="5 10" id="KW-0735">Signal-anchor</keyword>
<dbReference type="SUPFAM" id="SSF53448">
    <property type="entry name" value="Nucleotide-diphospho-sugar transferases"/>
    <property type="match status" value="1"/>
</dbReference>
<evidence type="ECO:0000256" key="5">
    <source>
        <dbReference type="ARBA" id="ARBA00022968"/>
    </source>
</evidence>
<evidence type="ECO:0000256" key="7">
    <source>
        <dbReference type="ARBA" id="ARBA00023034"/>
    </source>
</evidence>
<dbReference type="Pfam" id="PF05679">
    <property type="entry name" value="CHGN"/>
    <property type="match status" value="1"/>
</dbReference>
<dbReference type="FunFam" id="3.90.550.50:FF:000004">
    <property type="entry name" value="Hexosyltransferase"/>
    <property type="match status" value="1"/>
</dbReference>
<accession>A0A210QB45</accession>
<dbReference type="InterPro" id="IPR051227">
    <property type="entry name" value="CS_glycosyltransferase"/>
</dbReference>
<dbReference type="PANTHER" id="PTHR12369:SF11">
    <property type="entry name" value="HEXOSYLTRANSFERASE"/>
    <property type="match status" value="1"/>
</dbReference>
<dbReference type="InterPro" id="IPR008428">
    <property type="entry name" value="Chond_GalNAc"/>
</dbReference>
<keyword evidence="6" id="KW-1133">Transmembrane helix</keyword>
<keyword evidence="8" id="KW-0472">Membrane</keyword>
<evidence type="ECO:0000256" key="4">
    <source>
        <dbReference type="ARBA" id="ARBA00022692"/>
    </source>
</evidence>
<reference evidence="11 12" key="1">
    <citation type="journal article" date="2017" name="Nat. Ecol. Evol.">
        <title>Scallop genome provides insights into evolution of bilaterian karyotype and development.</title>
        <authorList>
            <person name="Wang S."/>
            <person name="Zhang J."/>
            <person name="Jiao W."/>
            <person name="Li J."/>
            <person name="Xun X."/>
            <person name="Sun Y."/>
            <person name="Guo X."/>
            <person name="Huan P."/>
            <person name="Dong B."/>
            <person name="Zhang L."/>
            <person name="Hu X."/>
            <person name="Sun X."/>
            <person name="Wang J."/>
            <person name="Zhao C."/>
            <person name="Wang Y."/>
            <person name="Wang D."/>
            <person name="Huang X."/>
            <person name="Wang R."/>
            <person name="Lv J."/>
            <person name="Li Y."/>
            <person name="Zhang Z."/>
            <person name="Liu B."/>
            <person name="Lu W."/>
            <person name="Hui Y."/>
            <person name="Liang J."/>
            <person name="Zhou Z."/>
            <person name="Hou R."/>
            <person name="Li X."/>
            <person name="Liu Y."/>
            <person name="Li H."/>
            <person name="Ning X."/>
            <person name="Lin Y."/>
            <person name="Zhao L."/>
            <person name="Xing Q."/>
            <person name="Dou J."/>
            <person name="Li Y."/>
            <person name="Mao J."/>
            <person name="Guo H."/>
            <person name="Dou H."/>
            <person name="Li T."/>
            <person name="Mu C."/>
            <person name="Jiang W."/>
            <person name="Fu Q."/>
            <person name="Fu X."/>
            <person name="Miao Y."/>
            <person name="Liu J."/>
            <person name="Yu Q."/>
            <person name="Li R."/>
            <person name="Liao H."/>
            <person name="Li X."/>
            <person name="Kong Y."/>
            <person name="Jiang Z."/>
            <person name="Chourrout D."/>
            <person name="Li R."/>
            <person name="Bao Z."/>
        </authorList>
    </citation>
    <scope>NUCLEOTIDE SEQUENCE [LARGE SCALE GENOMIC DNA]</scope>
    <source>
        <strain evidence="11 12">PY_sf001</strain>
    </source>
</reference>
<evidence type="ECO:0000256" key="9">
    <source>
        <dbReference type="ARBA" id="ARBA00023180"/>
    </source>
</evidence>
<dbReference type="Proteomes" id="UP000242188">
    <property type="component" value="Unassembled WGS sequence"/>
</dbReference>
<dbReference type="PANTHER" id="PTHR12369">
    <property type="entry name" value="CHONDROITIN SYNTHASE"/>
    <property type="match status" value="1"/>
</dbReference>
<organism evidence="11 12">
    <name type="scientific">Mizuhopecten yessoensis</name>
    <name type="common">Japanese scallop</name>
    <name type="synonym">Patinopecten yessoensis</name>
    <dbReference type="NCBI Taxonomy" id="6573"/>
    <lineage>
        <taxon>Eukaryota</taxon>
        <taxon>Metazoa</taxon>
        <taxon>Spiralia</taxon>
        <taxon>Lophotrochozoa</taxon>
        <taxon>Mollusca</taxon>
        <taxon>Bivalvia</taxon>
        <taxon>Autobranchia</taxon>
        <taxon>Pteriomorphia</taxon>
        <taxon>Pectinida</taxon>
        <taxon>Pectinoidea</taxon>
        <taxon>Pectinidae</taxon>
        <taxon>Mizuhopecten</taxon>
    </lineage>
</organism>
<dbReference type="GO" id="GO:0032580">
    <property type="term" value="C:Golgi cisterna membrane"/>
    <property type="evidence" value="ECO:0007669"/>
    <property type="project" value="UniProtKB-SubCell"/>
</dbReference>
<keyword evidence="9" id="KW-0325">Glycoprotein</keyword>
<dbReference type="GO" id="GO:0047238">
    <property type="term" value="F:glucuronosyl-N-acetylgalactosaminyl-proteoglycan 4-beta-N-acetylgalactosaminyltransferase activity"/>
    <property type="evidence" value="ECO:0007669"/>
    <property type="project" value="TreeGrafter"/>
</dbReference>
<sequence>MARRHGIRISHFAGTVLGLLFGVLLSSWCRQRLLPCLPMTGPCCTVHVNYHVDIAVEHIQIQNGQFIESVDNNMKNYEESSKSHGMDLSTYIDKEEKSFLLIGVITAKKFLDTRAVAAFQTWAQTCVGTCKVLFFSSEGSTTKSKIPLVSLDGVDDAYPPQRKSLLMLKYMHDNYINNFEWFIRADDDVFIKGDRVEKFLRSINSSMPQYIGQAGKGKKDEIGKLHLNEMDNFCMGGPGIVFSHETLRQMSPHIGSCLHNLLTTHEDVEVGRCVKYYVGIACTWAFEMQQLFYQNYKEEIGSFQTTLKDKAVRVALTLHSVKDPKQQYRIANYLRSLHIEDLHQKELSLQREITVVDRITGLHKGSSVINKQGLSPSVMKFSPKSADEILSWEFISKSVISHQDSNPRHGLTLPIKTTMEEVIIQVMQMVNRNACRKGRTIDFKSLWYGYHRVSPLHGADYVLDLLLTYRKHKGRKMTVPVRRHAYVQQVFGGIESIEDPFTSHKHSYESEFESPFLFKDLGAGSVYETLPSKNKMAETIHFILPLSGRLHIFVRFLENYEKTCLRTKENCQLHVVLFNKDMEASVVEDLVNLVGKYQKQYGGSSIEVTFADGPFARAKALDMGAAQCESDSLLFFIDVDIKFSREALMRIRLNTKKGVQVYYPIVFSQFDPVLICNETHPSCEVNWRDFSSEMGYWRSFGYGIVSLYGSDLSAVGGFNTSIQGWGKEDVDLYSKFCDSNITVFRSIDPHLVHAFHPIICDTKLEEAQYQMCLGSRASSYAPVNKLANIVYNQPKILNRNKPVMGLS</sequence>
<comment type="similarity">
    <text evidence="2 10">Belongs to the chondroitin N-acetylgalactosaminyltransferase family.</text>
</comment>
<comment type="caution">
    <text evidence="11">The sequence shown here is derived from an EMBL/GenBank/DDBJ whole genome shotgun (WGS) entry which is preliminary data.</text>
</comment>
<evidence type="ECO:0000313" key="12">
    <source>
        <dbReference type="Proteomes" id="UP000242188"/>
    </source>
</evidence>
<gene>
    <name evidence="11" type="ORF">KP79_PYT15394</name>
</gene>
<keyword evidence="3 10" id="KW-0808">Transferase</keyword>
<evidence type="ECO:0000256" key="10">
    <source>
        <dbReference type="RuleBase" id="RU364016"/>
    </source>
</evidence>
<dbReference type="InterPro" id="IPR029044">
    <property type="entry name" value="Nucleotide-diphossugar_trans"/>
</dbReference>
<keyword evidence="4" id="KW-0812">Transmembrane</keyword>
<evidence type="ECO:0000313" key="11">
    <source>
        <dbReference type="EMBL" id="OWF45955.1"/>
    </source>
</evidence>
<proteinExistence type="inferred from homology"/>
<dbReference type="SMR" id="A0A210QB45"/>
<dbReference type="Gene3D" id="3.90.550.10">
    <property type="entry name" value="Spore Coat Polysaccharide Biosynthesis Protein SpsA, Chain A"/>
    <property type="match status" value="1"/>
</dbReference>
<dbReference type="STRING" id="6573.A0A210QB45"/>
<protein>
    <recommendedName>
        <fullName evidence="10">Hexosyltransferase</fullName>
        <ecNumber evidence="10">2.4.1.-</ecNumber>
    </recommendedName>
</protein>
<dbReference type="AlphaFoldDB" id="A0A210QB45"/>
<evidence type="ECO:0000256" key="6">
    <source>
        <dbReference type="ARBA" id="ARBA00022989"/>
    </source>
</evidence>
<dbReference type="OrthoDB" id="431432at2759"/>
<comment type="subcellular location">
    <subcellularLocation>
        <location evidence="1 10">Golgi apparatus</location>
        <location evidence="1 10">Golgi stack membrane</location>
        <topology evidence="1 10">Single-pass type II membrane protein</topology>
    </subcellularLocation>
</comment>
<evidence type="ECO:0000256" key="8">
    <source>
        <dbReference type="ARBA" id="ARBA00023136"/>
    </source>
</evidence>
<dbReference type="EMBL" id="NEDP02004357">
    <property type="protein sequence ID" value="OWF45955.1"/>
    <property type="molecule type" value="Genomic_DNA"/>
</dbReference>
<dbReference type="EC" id="2.4.1.-" evidence="10"/>
<evidence type="ECO:0000256" key="2">
    <source>
        <dbReference type="ARBA" id="ARBA00009239"/>
    </source>
</evidence>
<keyword evidence="12" id="KW-1185">Reference proteome</keyword>
<keyword evidence="7 10" id="KW-0333">Golgi apparatus</keyword>